<dbReference type="EMBL" id="JANBUL010000226">
    <property type="protein sequence ID" value="KAJ2778494.1"/>
    <property type="molecule type" value="Genomic_DNA"/>
</dbReference>
<protein>
    <submittedName>
        <fullName evidence="3">Uncharacterized protein</fullName>
    </submittedName>
</protein>
<evidence type="ECO:0000313" key="4">
    <source>
        <dbReference type="Proteomes" id="UP001140217"/>
    </source>
</evidence>
<dbReference type="OrthoDB" id="5536370at2759"/>
<feature type="region of interest" description="Disordered" evidence="2">
    <location>
        <begin position="137"/>
        <end position="189"/>
    </location>
</feature>
<feature type="compositionally biased region" description="Low complexity" evidence="2">
    <location>
        <begin position="219"/>
        <end position="229"/>
    </location>
</feature>
<dbReference type="AlphaFoldDB" id="A0A9W8H5B0"/>
<keyword evidence="4" id="KW-1185">Reference proteome</keyword>
<organism evidence="3 4">
    <name type="scientific">Coemansia javaensis</name>
    <dbReference type="NCBI Taxonomy" id="2761396"/>
    <lineage>
        <taxon>Eukaryota</taxon>
        <taxon>Fungi</taxon>
        <taxon>Fungi incertae sedis</taxon>
        <taxon>Zoopagomycota</taxon>
        <taxon>Kickxellomycotina</taxon>
        <taxon>Kickxellomycetes</taxon>
        <taxon>Kickxellales</taxon>
        <taxon>Kickxellaceae</taxon>
        <taxon>Coemansia</taxon>
    </lineage>
</organism>
<sequence length="238" mass="24515">MKEASGAIQDLMRDAARLFDHAGKINAQVLQIDAFAAGDGAAPLLAELDRSRAQYKKTLARVRSAVAALEAAAPVQAAGAEGPGDRIEGLRQERSRLRQESEARSAEIHRLLGCMRQLQLTSAQLLQIAAQPAAAGPAGAAHRHATSPPAGHSGGGGGGWVPPPAPGRHLADGAAGASLGPGGADARLSPADSARMAAIARMDRHKKDHELRGALRGASHSSQSPPSNSGTAMRWQID</sequence>
<feature type="region of interest" description="Disordered" evidence="2">
    <location>
        <begin position="201"/>
        <end position="238"/>
    </location>
</feature>
<reference evidence="3" key="1">
    <citation type="submission" date="2022-07" db="EMBL/GenBank/DDBJ databases">
        <title>Phylogenomic reconstructions and comparative analyses of Kickxellomycotina fungi.</title>
        <authorList>
            <person name="Reynolds N.K."/>
            <person name="Stajich J.E."/>
            <person name="Barry K."/>
            <person name="Grigoriev I.V."/>
            <person name="Crous P."/>
            <person name="Smith M.E."/>
        </authorList>
    </citation>
    <scope>NUCLEOTIDE SEQUENCE</scope>
    <source>
        <strain evidence="3">NBRC 105414</strain>
    </source>
</reference>
<evidence type="ECO:0000313" key="3">
    <source>
        <dbReference type="EMBL" id="KAJ2778494.1"/>
    </source>
</evidence>
<feature type="coiled-coil region" evidence="1">
    <location>
        <begin position="45"/>
        <end position="107"/>
    </location>
</feature>
<dbReference type="Proteomes" id="UP001140217">
    <property type="component" value="Unassembled WGS sequence"/>
</dbReference>
<gene>
    <name evidence="3" type="ORF">H4R18_004565</name>
</gene>
<evidence type="ECO:0000256" key="1">
    <source>
        <dbReference type="SAM" id="Coils"/>
    </source>
</evidence>
<comment type="caution">
    <text evidence="3">The sequence shown here is derived from an EMBL/GenBank/DDBJ whole genome shotgun (WGS) entry which is preliminary data.</text>
</comment>
<proteinExistence type="predicted"/>
<evidence type="ECO:0000256" key="2">
    <source>
        <dbReference type="SAM" id="MobiDB-lite"/>
    </source>
</evidence>
<keyword evidence="1" id="KW-0175">Coiled coil</keyword>
<name>A0A9W8H5B0_9FUNG</name>
<accession>A0A9W8H5B0</accession>